<accession>A0AAE0GC89</accession>
<sequence>MEHYVTAARVLCAGAQADAASLTQANELLVTASASPEAFAIGSSLACNEEDTAAFVGAGILVGLCHGRREAVEAAGAVAVQQVIEKLEGTLRSSQSRPEMIRQRVCRAAAALCAVLGADDCHWLMDTVVGMASQGLLVLAVELCTAAGEEALLRGRAHDAEVTGALQERLEDALQVASQALHQHPVVALGCLCHWTHAGLTLTELYLTHRPLLDGALAGLAAPATLQAAASALEAMVAATEPLPGRTEAVAHVIAALAPLHSKYPQEHGLALVAGALVAAEPVQVARGGADTEALLAGLLQTIGGDAAAATTAAAVAWVPQFARVPRERCTPTFQLPLWETLWGVLLRRVASGAALAAEEGGWAGETAGERALRDGPLADALASCLDAFGAEVAPLRVAALAPVLSESACSSHGCQLADAALFAATLAASKSASGSPLAGAAVSVLAAAMAVPAERMCGLVAEAAVSLLGAAAAAGHLGDDLRIAECGMRFALGVLRLRGESGTDAAAAALKALCATPSGRRASAVLAADLLPLIPQTLAEANASFDETASRAAASAVATVVVATRELPAAESGATLTQLRGHLHDALCGNGMTVQPAVMASFAEWAAGAAGHPQAVLLLQPALEMVSRPALLEAIPDEAIVSLWQSMVLSEPQEYAVPLVPPVIENLAVLFYKRRSALALELLGRLMARHGGRAETAPEVAAALVAALRSIAAAASAAVQASNTPIEPELFTVVAKGLTAHRCEPLVGSLIAELAPLLGAALQQLHESVEACDLVAAMLEMGASSAATVEVQGSCRNFAGPALLAALRAAAWPTSHLGGAARAVHAAVEVLGPPEAKAAALGVVGGKVDLACAELIGRVVGARMPLARVEAFLADLGKMLRGEAHASVLEVYSHGS</sequence>
<keyword evidence="2" id="KW-1185">Reference proteome</keyword>
<name>A0AAE0GC89_9CHLO</name>
<gene>
    <name evidence="1" type="ORF">CYMTET_16514</name>
</gene>
<reference evidence="1 2" key="1">
    <citation type="journal article" date="2015" name="Genome Biol. Evol.">
        <title>Comparative Genomics of a Bacterivorous Green Alga Reveals Evolutionary Causalities and Consequences of Phago-Mixotrophic Mode of Nutrition.</title>
        <authorList>
            <person name="Burns J.A."/>
            <person name="Paasch A."/>
            <person name="Narechania A."/>
            <person name="Kim E."/>
        </authorList>
    </citation>
    <scope>NUCLEOTIDE SEQUENCE [LARGE SCALE GENOMIC DNA]</scope>
    <source>
        <strain evidence="1 2">PLY_AMNH</strain>
    </source>
</reference>
<dbReference type="EMBL" id="LGRX02007276">
    <property type="protein sequence ID" value="KAK3275352.1"/>
    <property type="molecule type" value="Genomic_DNA"/>
</dbReference>
<dbReference type="Proteomes" id="UP001190700">
    <property type="component" value="Unassembled WGS sequence"/>
</dbReference>
<evidence type="ECO:0000313" key="1">
    <source>
        <dbReference type="EMBL" id="KAK3275352.1"/>
    </source>
</evidence>
<proteinExistence type="predicted"/>
<evidence type="ECO:0000313" key="2">
    <source>
        <dbReference type="Proteomes" id="UP001190700"/>
    </source>
</evidence>
<protein>
    <submittedName>
        <fullName evidence="1">Uncharacterized protein</fullName>
    </submittedName>
</protein>
<dbReference type="AlphaFoldDB" id="A0AAE0GC89"/>
<comment type="caution">
    <text evidence="1">The sequence shown here is derived from an EMBL/GenBank/DDBJ whole genome shotgun (WGS) entry which is preliminary data.</text>
</comment>
<dbReference type="Gene3D" id="1.25.10.10">
    <property type="entry name" value="Leucine-rich Repeat Variant"/>
    <property type="match status" value="1"/>
</dbReference>
<organism evidence="1 2">
    <name type="scientific">Cymbomonas tetramitiformis</name>
    <dbReference type="NCBI Taxonomy" id="36881"/>
    <lineage>
        <taxon>Eukaryota</taxon>
        <taxon>Viridiplantae</taxon>
        <taxon>Chlorophyta</taxon>
        <taxon>Pyramimonadophyceae</taxon>
        <taxon>Pyramimonadales</taxon>
        <taxon>Pyramimonadaceae</taxon>
        <taxon>Cymbomonas</taxon>
    </lineage>
</organism>
<dbReference type="InterPro" id="IPR011989">
    <property type="entry name" value="ARM-like"/>
</dbReference>